<gene>
    <name evidence="1" type="ORF">A3A93_01430</name>
</gene>
<dbReference type="Proteomes" id="UP000177141">
    <property type="component" value="Unassembled WGS sequence"/>
</dbReference>
<sequence length="60" mass="7066">MNSINKTTIIKIIFKSDLKKLFFIFFQKDNLQILYGIKVKAAINIPKVRRRMIKVMIAPI</sequence>
<comment type="caution">
    <text evidence="1">The sequence shown here is derived from an EMBL/GenBank/DDBJ whole genome shotgun (WGS) entry which is preliminary data.</text>
</comment>
<proteinExistence type="predicted"/>
<name>A0A1F7IY38_9BACT</name>
<evidence type="ECO:0000313" key="1">
    <source>
        <dbReference type="EMBL" id="OGK48286.1"/>
    </source>
</evidence>
<evidence type="ECO:0000313" key="2">
    <source>
        <dbReference type="Proteomes" id="UP000177141"/>
    </source>
</evidence>
<accession>A0A1F7IY38</accession>
<protein>
    <submittedName>
        <fullName evidence="1">Uncharacterized protein</fullName>
    </submittedName>
</protein>
<dbReference type="EMBL" id="MGAL01000017">
    <property type="protein sequence ID" value="OGK48286.1"/>
    <property type="molecule type" value="Genomic_DNA"/>
</dbReference>
<reference evidence="1 2" key="1">
    <citation type="journal article" date="2016" name="Nat. Commun.">
        <title>Thousands of microbial genomes shed light on interconnected biogeochemical processes in an aquifer system.</title>
        <authorList>
            <person name="Anantharaman K."/>
            <person name="Brown C.T."/>
            <person name="Hug L.A."/>
            <person name="Sharon I."/>
            <person name="Castelle C.J."/>
            <person name="Probst A.J."/>
            <person name="Thomas B.C."/>
            <person name="Singh A."/>
            <person name="Wilkins M.J."/>
            <person name="Karaoz U."/>
            <person name="Brodie E.L."/>
            <person name="Williams K.H."/>
            <person name="Hubbard S.S."/>
            <person name="Banfield J.F."/>
        </authorList>
    </citation>
    <scope>NUCLEOTIDE SEQUENCE [LARGE SCALE GENOMIC DNA]</scope>
</reference>
<organism evidence="1 2">
    <name type="scientific">Candidatus Roizmanbacteria bacterium RIFCSPLOWO2_01_FULL_38_12</name>
    <dbReference type="NCBI Taxonomy" id="1802061"/>
    <lineage>
        <taxon>Bacteria</taxon>
        <taxon>Candidatus Roizmaniibacteriota</taxon>
    </lineage>
</organism>
<dbReference type="STRING" id="1802061.A3A93_01430"/>
<dbReference type="AlphaFoldDB" id="A0A1F7IY38"/>